<dbReference type="Proteomes" id="UP001500454">
    <property type="component" value="Unassembled WGS sequence"/>
</dbReference>
<evidence type="ECO:0000313" key="3">
    <source>
        <dbReference type="EMBL" id="GAA4386156.1"/>
    </source>
</evidence>
<feature type="transmembrane region" description="Helical" evidence="2">
    <location>
        <begin position="44"/>
        <end position="66"/>
    </location>
</feature>
<keyword evidence="4" id="KW-1185">Reference proteome</keyword>
<evidence type="ECO:0000256" key="1">
    <source>
        <dbReference type="SAM" id="MobiDB-lite"/>
    </source>
</evidence>
<gene>
    <name evidence="3" type="ORF">GCM10023186_30460</name>
</gene>
<feature type="compositionally biased region" description="Low complexity" evidence="1">
    <location>
        <begin position="110"/>
        <end position="126"/>
    </location>
</feature>
<keyword evidence="2" id="KW-1133">Transmembrane helix</keyword>
<organism evidence="3 4">
    <name type="scientific">Hymenobacter koreensis</name>
    <dbReference type="NCBI Taxonomy" id="1084523"/>
    <lineage>
        <taxon>Bacteria</taxon>
        <taxon>Pseudomonadati</taxon>
        <taxon>Bacteroidota</taxon>
        <taxon>Cytophagia</taxon>
        <taxon>Cytophagales</taxon>
        <taxon>Hymenobacteraceae</taxon>
        <taxon>Hymenobacter</taxon>
    </lineage>
</organism>
<evidence type="ECO:0000313" key="4">
    <source>
        <dbReference type="Proteomes" id="UP001500454"/>
    </source>
</evidence>
<name>A0ABP8J6X6_9BACT</name>
<dbReference type="EMBL" id="BAABHA010000010">
    <property type="protein sequence ID" value="GAA4386156.1"/>
    <property type="molecule type" value="Genomic_DNA"/>
</dbReference>
<protein>
    <submittedName>
        <fullName evidence="3">Uncharacterized protein</fullName>
    </submittedName>
</protein>
<dbReference type="RefSeq" id="WP_345225641.1">
    <property type="nucleotide sequence ID" value="NZ_BAABHA010000010.1"/>
</dbReference>
<evidence type="ECO:0000256" key="2">
    <source>
        <dbReference type="SAM" id="Phobius"/>
    </source>
</evidence>
<feature type="compositionally biased region" description="Polar residues" evidence="1">
    <location>
        <begin position="128"/>
        <end position="142"/>
    </location>
</feature>
<feature type="region of interest" description="Disordered" evidence="1">
    <location>
        <begin position="105"/>
        <end position="179"/>
    </location>
</feature>
<keyword evidence="2" id="KW-0472">Membrane</keyword>
<keyword evidence="2" id="KW-0812">Transmembrane</keyword>
<comment type="caution">
    <text evidence="3">The sequence shown here is derived from an EMBL/GenBank/DDBJ whole genome shotgun (WGS) entry which is preliminary data.</text>
</comment>
<accession>A0ABP8J6X6</accession>
<sequence>MRPEDIDKLFREKLDQHVTPPPPGLWFDLQERIEPKEEKRRAGFWMYAVAAAITLLLVAGTGWLVWRPTQLSQSPVLGELATVSPPQTGVADQTQGSVSEEALAQPDALAANTPSASSEETAAPAADTNRSTPAQTTDSFTPTPEAARQRDAIRMVARTKRGAPAPEQRPALRPTPQPEEAVAAVKPAAAPAPELLATSPAPVPAGSQALAATGLPKAPQGAIEVEVRESAANLPVVATAGVEPEASRRSRLFGVVKQVSRVVRGEKPDLTEVGLPSNPALTVQARLGSHTLTKTISL</sequence>
<proteinExistence type="predicted"/>
<reference evidence="4" key="1">
    <citation type="journal article" date="2019" name="Int. J. Syst. Evol. Microbiol.">
        <title>The Global Catalogue of Microorganisms (GCM) 10K type strain sequencing project: providing services to taxonomists for standard genome sequencing and annotation.</title>
        <authorList>
            <consortium name="The Broad Institute Genomics Platform"/>
            <consortium name="The Broad Institute Genome Sequencing Center for Infectious Disease"/>
            <person name="Wu L."/>
            <person name="Ma J."/>
        </authorList>
    </citation>
    <scope>NUCLEOTIDE SEQUENCE [LARGE SCALE GENOMIC DNA]</scope>
    <source>
        <strain evidence="4">JCM 17924</strain>
    </source>
</reference>